<dbReference type="EMBL" id="CADCWI010000097">
    <property type="protein sequence ID" value="CAA9562064.1"/>
    <property type="molecule type" value="Genomic_DNA"/>
</dbReference>
<dbReference type="GO" id="GO:0006152">
    <property type="term" value="P:purine nucleoside catabolic process"/>
    <property type="evidence" value="ECO:0007669"/>
    <property type="project" value="TreeGrafter"/>
</dbReference>
<dbReference type="Gene3D" id="3.90.245.10">
    <property type="entry name" value="Ribonucleoside hydrolase-like"/>
    <property type="match status" value="1"/>
</dbReference>
<dbReference type="Pfam" id="PF01156">
    <property type="entry name" value="IU_nuc_hydro"/>
    <property type="match status" value="1"/>
</dbReference>
<gene>
    <name evidence="4" type="ORF">AVDCRST_MAG43-2004</name>
</gene>
<dbReference type="EC" id="3.2.2.1" evidence="4"/>
<dbReference type="AlphaFoldDB" id="A0A6J4UYR0"/>
<dbReference type="GO" id="GO:0008477">
    <property type="term" value="F:purine nucleosidase activity"/>
    <property type="evidence" value="ECO:0007669"/>
    <property type="project" value="UniProtKB-EC"/>
</dbReference>
<evidence type="ECO:0000256" key="2">
    <source>
        <dbReference type="ARBA" id="ARBA00023295"/>
    </source>
</evidence>
<evidence type="ECO:0000313" key="4">
    <source>
        <dbReference type="EMBL" id="CAA9562064.1"/>
    </source>
</evidence>
<protein>
    <submittedName>
        <fullName evidence="4">Inosine-uridine preferring nucleoside hydrolase</fullName>
        <ecNumber evidence="4">3.2.2.1</ecNumber>
    </submittedName>
</protein>
<dbReference type="InterPro" id="IPR036452">
    <property type="entry name" value="Ribo_hydro-like"/>
</dbReference>
<proteinExistence type="predicted"/>
<reference evidence="4" key="1">
    <citation type="submission" date="2020-02" db="EMBL/GenBank/DDBJ databases">
        <authorList>
            <person name="Meier V. D."/>
        </authorList>
    </citation>
    <scope>NUCLEOTIDE SEQUENCE</scope>
    <source>
        <strain evidence="4">AVDCRST_MAG43</strain>
    </source>
</reference>
<keyword evidence="2 4" id="KW-0326">Glycosidase</keyword>
<feature type="domain" description="Inosine/uridine-preferring nucleoside hydrolase" evidence="3">
    <location>
        <begin position="3"/>
        <end position="296"/>
    </location>
</feature>
<accession>A0A6J4UYR0</accession>
<name>A0A6J4UYR0_9BACT</name>
<dbReference type="GO" id="GO:0005829">
    <property type="term" value="C:cytosol"/>
    <property type="evidence" value="ECO:0007669"/>
    <property type="project" value="TreeGrafter"/>
</dbReference>
<evidence type="ECO:0000259" key="3">
    <source>
        <dbReference type="Pfam" id="PF01156"/>
    </source>
</evidence>
<dbReference type="InterPro" id="IPR001910">
    <property type="entry name" value="Inosine/uridine_hydrolase_dom"/>
</dbReference>
<dbReference type="PANTHER" id="PTHR12304:SF4">
    <property type="entry name" value="URIDINE NUCLEOSIDASE"/>
    <property type="match status" value="1"/>
</dbReference>
<dbReference type="PANTHER" id="PTHR12304">
    <property type="entry name" value="INOSINE-URIDINE PREFERRING NUCLEOSIDE HYDROLASE"/>
    <property type="match status" value="1"/>
</dbReference>
<dbReference type="InterPro" id="IPR023186">
    <property type="entry name" value="IUNH"/>
</dbReference>
<sequence>MKVHLDTDFGGDTDDICALAMLLRWPGIEITGITTVAEVGGRRAGQVQQALRIAGRSGIHVAAGADNAGGYYPYELGLPDEAAYWPEPVVPAPGPLDTALDLIGRSIDQGATIIGIGPVTNLALFDREYPGRLRDAPLFLMGGYVHPVPLAFPQWGREDDFNVQIDVASAAHVLEHARPTLIPLEVTVRTAYRAAYLPDLRRAGGLAALVAHHGELHDLEHHNAETHGRTNDGLPDDILNFQHDPLACAVAVGWDGVTIEDTTLAVKVHDGLLHLSVDSSGTTYPVVTAVDAPRFNDLWCDIVCGHAMMSGGIAPRRHP</sequence>
<dbReference type="SUPFAM" id="SSF53590">
    <property type="entry name" value="Nucleoside hydrolase"/>
    <property type="match status" value="1"/>
</dbReference>
<keyword evidence="1 4" id="KW-0378">Hydrolase</keyword>
<evidence type="ECO:0000256" key="1">
    <source>
        <dbReference type="ARBA" id="ARBA00022801"/>
    </source>
</evidence>
<organism evidence="4">
    <name type="scientific">uncultured Thermomicrobiales bacterium</name>
    <dbReference type="NCBI Taxonomy" id="1645740"/>
    <lineage>
        <taxon>Bacteria</taxon>
        <taxon>Pseudomonadati</taxon>
        <taxon>Thermomicrobiota</taxon>
        <taxon>Thermomicrobia</taxon>
        <taxon>Thermomicrobiales</taxon>
        <taxon>environmental samples</taxon>
    </lineage>
</organism>